<dbReference type="EMBL" id="JACOOI010000025">
    <property type="protein sequence ID" value="MBC5645003.1"/>
    <property type="molecule type" value="Genomic_DNA"/>
</dbReference>
<protein>
    <submittedName>
        <fullName evidence="3">Recombinase family protein</fullName>
    </submittedName>
</protein>
<accession>A0ABR7E5D7</accession>
<dbReference type="InterPro" id="IPR025827">
    <property type="entry name" value="Zn_ribbon_recom_dom"/>
</dbReference>
<dbReference type="PANTHER" id="PTHR30461">
    <property type="entry name" value="DNA-INVERTASE FROM LAMBDOID PROPHAGE"/>
    <property type="match status" value="1"/>
</dbReference>
<comment type="caution">
    <text evidence="3">The sequence shown here is derived from an EMBL/GenBank/DDBJ whole genome shotgun (WGS) entry which is preliminary data.</text>
</comment>
<reference evidence="3 4" key="1">
    <citation type="submission" date="2020-08" db="EMBL/GenBank/DDBJ databases">
        <title>Genome public.</title>
        <authorList>
            <person name="Liu C."/>
            <person name="Sun Q."/>
        </authorList>
    </citation>
    <scope>NUCLEOTIDE SEQUENCE [LARGE SCALE GENOMIC DNA]</scope>
    <source>
        <strain evidence="3 4">BX2</strain>
    </source>
</reference>
<dbReference type="Gene3D" id="3.90.1750.20">
    <property type="entry name" value="Putative Large Serine Recombinase, Chain B, Domain 2"/>
    <property type="match status" value="1"/>
</dbReference>
<evidence type="ECO:0000256" key="1">
    <source>
        <dbReference type="SAM" id="Coils"/>
    </source>
</evidence>
<name>A0ABR7E5D7_9BACT</name>
<evidence type="ECO:0000259" key="2">
    <source>
        <dbReference type="PROSITE" id="PS51737"/>
    </source>
</evidence>
<dbReference type="InterPro" id="IPR006119">
    <property type="entry name" value="Resolv_N"/>
</dbReference>
<evidence type="ECO:0000313" key="3">
    <source>
        <dbReference type="EMBL" id="MBC5645003.1"/>
    </source>
</evidence>
<dbReference type="Pfam" id="PF07508">
    <property type="entry name" value="Recombinase"/>
    <property type="match status" value="1"/>
</dbReference>
<dbReference type="InterPro" id="IPR011109">
    <property type="entry name" value="DNA_bind_recombinase_dom"/>
</dbReference>
<organism evidence="3 4">
    <name type="scientific">Parabacteroides segnis</name>
    <dbReference type="NCBI Taxonomy" id="2763058"/>
    <lineage>
        <taxon>Bacteria</taxon>
        <taxon>Pseudomonadati</taxon>
        <taxon>Bacteroidota</taxon>
        <taxon>Bacteroidia</taxon>
        <taxon>Bacteroidales</taxon>
        <taxon>Tannerellaceae</taxon>
        <taxon>Parabacteroides</taxon>
    </lineage>
</organism>
<evidence type="ECO:0000313" key="4">
    <source>
        <dbReference type="Proteomes" id="UP000644010"/>
    </source>
</evidence>
<keyword evidence="1" id="KW-0175">Coiled coil</keyword>
<sequence>MKQAALLLRCSTDSQDYDRQQRDLLPTAKNLGYEVTKDLIFGEYVTGKDDVRKKDRESIVNLKQACKEGKVDAIFINEVSRLSRDSIAGRLFVREFNEQYKVPIFFRDLQQWTIAPETKIKNTYLEQMLGFHFDVAATELKSMKTRFASGKRKNARTGKSIGGVPSIGYTKDNEGTIIIDEEAAKLIKIIFDKYLEKEGTITTVCRYLRGISNIRAWGTGTIGNILRNRAYTGKMEVSITNPDEQDENKRVEKYITTIPIIIEEDTFNKVQKKLDKNRSTQEYTRSKVHLLQKLIKCSDCGKLFSAKTVSSGKSTAYCCVSKQNGINCNLSIALDANKVESIIWNLVKSKLMELNRLGEDEKIKRITAEKIQIQSYIEEINGLELGINKLIKRRNNLISYIENAETEEEIAEIKDRRKKLDKEVNDNKERINHLKKNIEICESNINNHLNNSYTSSILESIESDRNKLKKQIKEFVREILPYPIANSHSVLKVNTTFGIYYILYSSRDKDKQAYYIQDMYAKFFPTDKKFLIIGDKTEIPMCDKISSLARVARTTTDEKEKEEMYRQIEELEPQKIKYPQKETASLKDIYQLNTEYFNNILKKLDQIGIYTYDEMKEMCKSMGFILPFN</sequence>
<dbReference type="Proteomes" id="UP000644010">
    <property type="component" value="Unassembled WGS sequence"/>
</dbReference>
<proteinExistence type="predicted"/>
<dbReference type="Gene3D" id="3.40.50.1390">
    <property type="entry name" value="Resolvase, N-terminal catalytic domain"/>
    <property type="match status" value="1"/>
</dbReference>
<dbReference type="RefSeq" id="WP_186960765.1">
    <property type="nucleotide sequence ID" value="NZ_JACOOI010000025.1"/>
</dbReference>
<feature type="domain" description="Recombinase" evidence="2">
    <location>
        <begin position="166"/>
        <end position="280"/>
    </location>
</feature>
<dbReference type="Pfam" id="PF00239">
    <property type="entry name" value="Resolvase"/>
    <property type="match status" value="1"/>
</dbReference>
<keyword evidence="4" id="KW-1185">Reference proteome</keyword>
<gene>
    <name evidence="3" type="ORF">H8S77_19165</name>
</gene>
<dbReference type="SMART" id="SM00857">
    <property type="entry name" value="Resolvase"/>
    <property type="match status" value="1"/>
</dbReference>
<feature type="coiled-coil region" evidence="1">
    <location>
        <begin position="387"/>
        <end position="478"/>
    </location>
</feature>
<dbReference type="PROSITE" id="PS51737">
    <property type="entry name" value="RECOMBINASE_DNA_BIND"/>
    <property type="match status" value="1"/>
</dbReference>
<dbReference type="InterPro" id="IPR036162">
    <property type="entry name" value="Resolvase-like_N_sf"/>
</dbReference>
<dbReference type="PANTHER" id="PTHR30461:SF23">
    <property type="entry name" value="DNA RECOMBINASE-RELATED"/>
    <property type="match status" value="1"/>
</dbReference>
<dbReference type="InterPro" id="IPR050639">
    <property type="entry name" value="SSR_resolvase"/>
</dbReference>
<dbReference type="Pfam" id="PF13408">
    <property type="entry name" value="Zn_ribbon_recom"/>
    <property type="match status" value="1"/>
</dbReference>
<dbReference type="InterPro" id="IPR038109">
    <property type="entry name" value="DNA_bind_recomb_sf"/>
</dbReference>
<dbReference type="SUPFAM" id="SSF53041">
    <property type="entry name" value="Resolvase-like"/>
    <property type="match status" value="1"/>
</dbReference>